<protein>
    <recommendedName>
        <fullName evidence="3">Aminoglycoside phosphotransferase domain-containing protein</fullName>
    </recommendedName>
</protein>
<reference evidence="2" key="1">
    <citation type="journal article" date="2019" name="Int. J. Syst. Evol. Microbiol.">
        <title>The Global Catalogue of Microorganisms (GCM) 10K type strain sequencing project: providing services to taxonomists for standard genome sequencing and annotation.</title>
        <authorList>
            <consortium name="The Broad Institute Genomics Platform"/>
            <consortium name="The Broad Institute Genome Sequencing Center for Infectious Disease"/>
            <person name="Wu L."/>
            <person name="Ma J."/>
        </authorList>
    </citation>
    <scope>NUCLEOTIDE SEQUENCE [LARGE SCALE GENOMIC DNA]</scope>
    <source>
        <strain evidence="2">CGMCC 1.15288</strain>
    </source>
</reference>
<name>A0ABQ1YPZ5_9BACT</name>
<keyword evidence="2" id="KW-1185">Reference proteome</keyword>
<dbReference type="InterPro" id="IPR011009">
    <property type="entry name" value="Kinase-like_dom_sf"/>
</dbReference>
<comment type="caution">
    <text evidence="1">The sequence shown here is derived from an EMBL/GenBank/DDBJ whole genome shotgun (WGS) entry which is preliminary data.</text>
</comment>
<organism evidence="1 2">
    <name type="scientific">Dyadobacter endophyticus</name>
    <dbReference type="NCBI Taxonomy" id="1749036"/>
    <lineage>
        <taxon>Bacteria</taxon>
        <taxon>Pseudomonadati</taxon>
        <taxon>Bacteroidota</taxon>
        <taxon>Cytophagia</taxon>
        <taxon>Cytophagales</taxon>
        <taxon>Spirosomataceae</taxon>
        <taxon>Dyadobacter</taxon>
    </lineage>
</organism>
<dbReference type="PANTHER" id="PTHR43883:SF1">
    <property type="entry name" value="GLUCONOKINASE"/>
    <property type="match status" value="1"/>
</dbReference>
<sequence>MESLEINSLAQEGSFQGMPLNASLLQTHISWVLLSGNRVFKIKKPVKLSFLDFSTIQARKLACEKELEVNRRFSPIYQGVLPVGRGGNTFCIGGAGSEIVDYAVMMRRLSSARKMDAMLAAGKVESTHIVSLAKLVASFHRSAEVVSLPLQLSEMVATFDDITTVSGFVAEHLGTAFGKLIEHAVALSTQFLTTYLPRMNERVRLGFRRDLHGDLHSGNVFLYKKPILFDCIEYNDRFRQIDVLDEIAFLCMDLECFGQYSLSEMFLSLYCEDFPCFQTESDNLIFVYYKCLRANIRAKVFAVTAMTAPNDKSRQKALGLCKKYLDLLSTYSGQLAMH</sequence>
<dbReference type="SUPFAM" id="SSF56112">
    <property type="entry name" value="Protein kinase-like (PK-like)"/>
    <property type="match status" value="1"/>
</dbReference>
<evidence type="ECO:0000313" key="1">
    <source>
        <dbReference type="EMBL" id="GGH33282.1"/>
    </source>
</evidence>
<evidence type="ECO:0000313" key="2">
    <source>
        <dbReference type="Proteomes" id="UP000600214"/>
    </source>
</evidence>
<proteinExistence type="predicted"/>
<accession>A0ABQ1YPZ5</accession>
<dbReference type="Proteomes" id="UP000600214">
    <property type="component" value="Unassembled WGS sequence"/>
</dbReference>
<dbReference type="RefSeq" id="WP_188931899.1">
    <property type="nucleotide sequence ID" value="NZ_BMIA01000001.1"/>
</dbReference>
<gene>
    <name evidence="1" type="ORF">GCM10007423_23430</name>
</gene>
<dbReference type="EMBL" id="BMIA01000001">
    <property type="protein sequence ID" value="GGH33282.1"/>
    <property type="molecule type" value="Genomic_DNA"/>
</dbReference>
<dbReference type="InterPro" id="IPR052732">
    <property type="entry name" value="Cell-binding_unc_protein"/>
</dbReference>
<evidence type="ECO:0008006" key="3">
    <source>
        <dbReference type="Google" id="ProtNLM"/>
    </source>
</evidence>
<dbReference type="PANTHER" id="PTHR43883">
    <property type="entry name" value="SLR0207 PROTEIN"/>
    <property type="match status" value="1"/>
</dbReference>